<feature type="disulfide bond" evidence="8">
    <location>
        <begin position="35"/>
        <end position="58"/>
    </location>
</feature>
<feature type="domain" description="E1" evidence="11">
    <location>
        <begin position="25"/>
        <end position="184"/>
    </location>
</feature>
<evidence type="ECO:0000256" key="7">
    <source>
        <dbReference type="ARBA" id="ARBA00023180"/>
    </source>
</evidence>
<feature type="signal peptide" evidence="10">
    <location>
        <begin position="1"/>
        <end position="24"/>
    </location>
</feature>
<evidence type="ECO:0000313" key="12">
    <source>
        <dbReference type="EMBL" id="KAK0428811.1"/>
    </source>
</evidence>
<keyword evidence="4 9" id="KW-1133">Transmembrane helix</keyword>
<evidence type="ECO:0000256" key="4">
    <source>
        <dbReference type="ARBA" id="ARBA00022989"/>
    </source>
</evidence>
<dbReference type="InterPro" id="IPR008155">
    <property type="entry name" value="Amyloid_glyco"/>
</dbReference>
<feature type="disulfide bond" evidence="8">
    <location>
        <begin position="153"/>
        <end position="181"/>
    </location>
</feature>
<dbReference type="GO" id="GO:0007409">
    <property type="term" value="P:axonogenesis"/>
    <property type="evidence" value="ECO:0007669"/>
    <property type="project" value="TreeGrafter"/>
</dbReference>
<accession>A0AA39IQU3</accession>
<dbReference type="SUPFAM" id="SSF89811">
    <property type="entry name" value="Amyloid beta a4 protein copper binding domain (domain 2)"/>
    <property type="match status" value="1"/>
</dbReference>
<dbReference type="PANTHER" id="PTHR23103">
    <property type="entry name" value="ALZHEIMER'S DISEASE BETA-AMYLOID RELATED"/>
    <property type="match status" value="1"/>
</dbReference>
<evidence type="ECO:0000259" key="11">
    <source>
        <dbReference type="PROSITE" id="PS51869"/>
    </source>
</evidence>
<feature type="disulfide bond" evidence="8">
    <location>
        <begin position="69"/>
        <end position="113"/>
    </location>
</feature>
<organism evidence="12 13">
    <name type="scientific">Steinernema hermaphroditum</name>
    <dbReference type="NCBI Taxonomy" id="289476"/>
    <lineage>
        <taxon>Eukaryota</taxon>
        <taxon>Metazoa</taxon>
        <taxon>Ecdysozoa</taxon>
        <taxon>Nematoda</taxon>
        <taxon>Chromadorea</taxon>
        <taxon>Rhabditida</taxon>
        <taxon>Tylenchina</taxon>
        <taxon>Panagrolaimomorpha</taxon>
        <taxon>Strongyloidoidea</taxon>
        <taxon>Steinernematidae</taxon>
        <taxon>Steinernema</taxon>
    </lineage>
</organism>
<sequence length="292" mass="32984">MAAVRVIFALSFAGCAIFAADASAKSSLPMVAFYCGYRNQFMNEEGLWQTDNSTYSRCVGKDNDIVKYCQQVYPYGHVTSTVKYQQVVAIGNWLNITSNKFLSAKRLITPYICLSNGHHEEHVLVPRNCQLFEVSKELCRDDQHWLSEAQANCQKLHGTIYSHQTINPCSSGHFKGASYVCCAKDSKGLRDTDHPENSATPHPEPEDTKFQKVCKSILELISDYWKFMVLVLAIVIGVGIGYLALRCERRDGFEQVAKEGSESTEDLVFEYRNTAYESERNKTRKPTYPAQV</sequence>
<dbReference type="PROSITE" id="PS51869">
    <property type="entry name" value="APP_E1"/>
    <property type="match status" value="1"/>
</dbReference>
<feature type="chain" id="PRO_5041442149" description="E1 domain-containing protein" evidence="10">
    <location>
        <begin position="25"/>
        <end position="292"/>
    </location>
</feature>
<keyword evidence="7" id="KW-0325">Glycoprotein</keyword>
<keyword evidence="6 8" id="KW-1015">Disulfide bond</keyword>
<evidence type="ECO:0000256" key="2">
    <source>
        <dbReference type="ARBA" id="ARBA00022692"/>
    </source>
</evidence>
<dbReference type="InterPro" id="IPR036669">
    <property type="entry name" value="Amyloid_Cu-bd_sf"/>
</dbReference>
<comment type="caution">
    <text evidence="12">The sequence shown here is derived from an EMBL/GenBank/DDBJ whole genome shotgun (WGS) entry which is preliminary data.</text>
</comment>
<dbReference type="InterPro" id="IPR008154">
    <property type="entry name" value="Amyloid_glyco_extra"/>
</dbReference>
<dbReference type="PANTHER" id="PTHR23103:SF15">
    <property type="entry name" value="AMYLOID-BETA-LIKE PROTEIN"/>
    <property type="match status" value="1"/>
</dbReference>
<keyword evidence="13" id="KW-1185">Reference proteome</keyword>
<dbReference type="GO" id="GO:0046914">
    <property type="term" value="F:transition metal ion binding"/>
    <property type="evidence" value="ECO:0007669"/>
    <property type="project" value="InterPro"/>
</dbReference>
<keyword evidence="3 10" id="KW-0732">Signal</keyword>
<dbReference type="SUPFAM" id="SSF56491">
    <property type="entry name" value="A heparin-binding domain"/>
    <property type="match status" value="1"/>
</dbReference>
<feature type="disulfide bond" evidence="8">
    <location>
        <begin position="139"/>
        <end position="169"/>
    </location>
</feature>
<evidence type="ECO:0000256" key="3">
    <source>
        <dbReference type="ARBA" id="ARBA00022729"/>
    </source>
</evidence>
<dbReference type="GO" id="GO:0008201">
    <property type="term" value="F:heparin binding"/>
    <property type="evidence" value="ECO:0007669"/>
    <property type="project" value="UniProtKB-UniRule"/>
</dbReference>
<feature type="region of interest" description="CuBD subdomain" evidence="8">
    <location>
        <begin position="127"/>
        <end position="184"/>
    </location>
</feature>
<dbReference type="Gene3D" id="3.30.1490.140">
    <property type="entry name" value="Amyloidogenic glycoprotein, copper-binding domain"/>
    <property type="match status" value="1"/>
</dbReference>
<evidence type="ECO:0000256" key="9">
    <source>
        <dbReference type="SAM" id="Phobius"/>
    </source>
</evidence>
<gene>
    <name evidence="12" type="ORF">QR680_011020</name>
</gene>
<dbReference type="Proteomes" id="UP001175271">
    <property type="component" value="Unassembled WGS sequence"/>
</dbReference>
<dbReference type="SMART" id="SM00006">
    <property type="entry name" value="A4_EXTRA"/>
    <property type="match status" value="1"/>
</dbReference>
<dbReference type="Pfam" id="PF02177">
    <property type="entry name" value="APP_N"/>
    <property type="match status" value="1"/>
</dbReference>
<dbReference type="Gene3D" id="3.90.570.10">
    <property type="entry name" value="Amyloidogenic glycoprotein, heparin-binding domain"/>
    <property type="match status" value="1"/>
</dbReference>
<keyword evidence="2 9" id="KW-0812">Transmembrane</keyword>
<dbReference type="GO" id="GO:0007417">
    <property type="term" value="P:central nervous system development"/>
    <property type="evidence" value="ECO:0007669"/>
    <property type="project" value="TreeGrafter"/>
</dbReference>
<evidence type="ECO:0000256" key="10">
    <source>
        <dbReference type="SAM" id="SignalP"/>
    </source>
</evidence>
<dbReference type="InterPro" id="IPR011178">
    <property type="entry name" value="Amyloid_glyco_Cu-bd"/>
</dbReference>
<reference evidence="12" key="1">
    <citation type="submission" date="2023-06" db="EMBL/GenBank/DDBJ databases">
        <title>Genomic analysis of the entomopathogenic nematode Steinernema hermaphroditum.</title>
        <authorList>
            <person name="Schwarz E.M."/>
            <person name="Heppert J.K."/>
            <person name="Baniya A."/>
            <person name="Schwartz H.T."/>
            <person name="Tan C.-H."/>
            <person name="Antoshechkin I."/>
            <person name="Sternberg P.W."/>
            <person name="Goodrich-Blair H."/>
            <person name="Dillman A.R."/>
        </authorList>
    </citation>
    <scope>NUCLEOTIDE SEQUENCE</scope>
    <source>
        <strain evidence="12">PS9179</strain>
        <tissue evidence="12">Whole animal</tissue>
    </source>
</reference>
<comment type="similarity">
    <text evidence="8">Belongs to the APP family.</text>
</comment>
<evidence type="ECO:0000256" key="5">
    <source>
        <dbReference type="ARBA" id="ARBA00023136"/>
    </source>
</evidence>
<evidence type="ECO:0000256" key="6">
    <source>
        <dbReference type="ARBA" id="ARBA00023157"/>
    </source>
</evidence>
<dbReference type="GO" id="GO:0016020">
    <property type="term" value="C:membrane"/>
    <property type="evidence" value="ECO:0007669"/>
    <property type="project" value="UniProtKB-SubCell"/>
</dbReference>
<evidence type="ECO:0000256" key="8">
    <source>
        <dbReference type="PROSITE-ProRule" id="PRU01217"/>
    </source>
</evidence>
<dbReference type="AlphaFoldDB" id="A0AA39IQU3"/>
<protein>
    <recommendedName>
        <fullName evidence="11">E1 domain-containing protein</fullName>
    </recommendedName>
</protein>
<dbReference type="InterPro" id="IPR036454">
    <property type="entry name" value="Amyloid_glyco_heparin-bd_sf"/>
</dbReference>
<keyword evidence="5 9" id="KW-0472">Membrane</keyword>
<dbReference type="InterPro" id="IPR015849">
    <property type="entry name" value="Amyloid_glyco_heparin-bd"/>
</dbReference>
<comment type="subcellular location">
    <subcellularLocation>
        <location evidence="1">Membrane</location>
        <topology evidence="1">Single-pass type I membrane protein</topology>
    </subcellularLocation>
</comment>
<feature type="transmembrane region" description="Helical" evidence="9">
    <location>
        <begin position="224"/>
        <end position="245"/>
    </location>
</feature>
<dbReference type="EMBL" id="JAUCMV010000001">
    <property type="protein sequence ID" value="KAK0428811.1"/>
    <property type="molecule type" value="Genomic_DNA"/>
</dbReference>
<dbReference type="Pfam" id="PF12924">
    <property type="entry name" value="APP_Cu_bd"/>
    <property type="match status" value="1"/>
</dbReference>
<feature type="region of interest" description="GFLD subdomain" evidence="8">
    <location>
        <begin position="25"/>
        <end position="119"/>
    </location>
</feature>
<proteinExistence type="inferred from homology"/>
<name>A0AA39IQU3_9BILA</name>
<comment type="caution">
    <text evidence="8">Lacks conserved residue(s) required for the propagation of feature annotation.</text>
</comment>
<evidence type="ECO:0000313" key="13">
    <source>
        <dbReference type="Proteomes" id="UP001175271"/>
    </source>
</evidence>
<evidence type="ECO:0000256" key="1">
    <source>
        <dbReference type="ARBA" id="ARBA00004479"/>
    </source>
</evidence>